<protein>
    <submittedName>
        <fullName evidence="10">Mediator of RNA polymerase II transcription subunit 16</fullName>
    </submittedName>
</protein>
<evidence type="ECO:0000313" key="10">
    <source>
        <dbReference type="EMBL" id="EPQ20577.1"/>
    </source>
</evidence>
<dbReference type="InterPro" id="IPR048338">
    <property type="entry name" value="Mediator_Med16"/>
</dbReference>
<evidence type="ECO:0000256" key="5">
    <source>
        <dbReference type="ARBA" id="ARBA00023015"/>
    </source>
</evidence>
<keyword evidence="4" id="KW-0677">Repeat</keyword>
<organism evidence="10 11">
    <name type="scientific">Myotis brandtii</name>
    <name type="common">Brandt's bat</name>
    <dbReference type="NCBI Taxonomy" id="109478"/>
    <lineage>
        <taxon>Eukaryota</taxon>
        <taxon>Metazoa</taxon>
        <taxon>Chordata</taxon>
        <taxon>Craniata</taxon>
        <taxon>Vertebrata</taxon>
        <taxon>Euteleostomi</taxon>
        <taxon>Mammalia</taxon>
        <taxon>Eutheria</taxon>
        <taxon>Laurasiatheria</taxon>
        <taxon>Chiroptera</taxon>
        <taxon>Yangochiroptera</taxon>
        <taxon>Vespertilionidae</taxon>
        <taxon>Myotis</taxon>
    </lineage>
</organism>
<evidence type="ECO:0000256" key="7">
    <source>
        <dbReference type="ARBA" id="ARBA00023163"/>
    </source>
</evidence>
<evidence type="ECO:0000256" key="6">
    <source>
        <dbReference type="ARBA" id="ARBA00023159"/>
    </source>
</evidence>
<dbReference type="PANTHER" id="PTHR13224:SF6">
    <property type="entry name" value="MEDIATOR OF RNA POLYMERASE II TRANSCRIPTION SUBUNIT 16"/>
    <property type="match status" value="1"/>
</dbReference>
<sequence length="97" mass="10215">MKASLCKLSPCTVTLVCDYHAKLFLIAISSTLKSLLRPHILNTPDKSPGDRLTEICAKITDVGGSCPHPAGHPESCCTCTVVHGNVLNPTRTLSAGS</sequence>
<comment type="similarity">
    <text evidence="2">Belongs to the Mediator complex subunit 16 family.</text>
</comment>
<evidence type="ECO:0000256" key="2">
    <source>
        <dbReference type="ARBA" id="ARBA00006543"/>
    </source>
</evidence>
<dbReference type="EMBL" id="KE265680">
    <property type="protein sequence ID" value="EPQ20577.1"/>
    <property type="molecule type" value="Genomic_DNA"/>
</dbReference>
<dbReference type="InterPro" id="IPR048616">
    <property type="entry name" value="MED16_bridge"/>
</dbReference>
<proteinExistence type="inferred from homology"/>
<dbReference type="GO" id="GO:0016592">
    <property type="term" value="C:mediator complex"/>
    <property type="evidence" value="ECO:0007669"/>
    <property type="project" value="TreeGrafter"/>
</dbReference>
<feature type="domain" description="Mediator of RNA polymerase II transcription subunit 16 central helical bridge" evidence="9">
    <location>
        <begin position="1"/>
        <end position="61"/>
    </location>
</feature>
<comment type="subcellular location">
    <subcellularLocation>
        <location evidence="1">Nucleus</location>
    </subcellularLocation>
</comment>
<dbReference type="Pfam" id="PF20718">
    <property type="entry name" value="Med16_bridge"/>
    <property type="match status" value="1"/>
</dbReference>
<keyword evidence="6" id="KW-0010">Activator</keyword>
<evidence type="ECO:0000256" key="8">
    <source>
        <dbReference type="ARBA" id="ARBA00023242"/>
    </source>
</evidence>
<dbReference type="AlphaFoldDB" id="S7QGN2"/>
<gene>
    <name evidence="10" type="ORF">D623_10000090</name>
</gene>
<keyword evidence="11" id="KW-1185">Reference proteome</keyword>
<keyword evidence="7" id="KW-0804">Transcription</keyword>
<keyword evidence="8" id="KW-0539">Nucleus</keyword>
<reference evidence="10 11" key="1">
    <citation type="journal article" date="2013" name="Nat. Commun.">
        <title>Genome analysis reveals insights into physiology and longevity of the Brandt's bat Myotis brandtii.</title>
        <authorList>
            <person name="Seim I."/>
            <person name="Fang X."/>
            <person name="Xiong Z."/>
            <person name="Lobanov A.V."/>
            <person name="Huang Z."/>
            <person name="Ma S."/>
            <person name="Feng Y."/>
            <person name="Turanov A.A."/>
            <person name="Zhu Y."/>
            <person name="Lenz T.L."/>
            <person name="Gerashchenko M.V."/>
            <person name="Fan D."/>
            <person name="Hee Yim S."/>
            <person name="Yao X."/>
            <person name="Jordan D."/>
            <person name="Xiong Y."/>
            <person name="Ma Y."/>
            <person name="Lyapunov A.N."/>
            <person name="Chen G."/>
            <person name="Kulakova O.I."/>
            <person name="Sun Y."/>
            <person name="Lee S.G."/>
            <person name="Bronson R.T."/>
            <person name="Moskalev A.A."/>
            <person name="Sunyaev S.R."/>
            <person name="Zhang G."/>
            <person name="Krogh A."/>
            <person name="Wang J."/>
            <person name="Gladyshev V.N."/>
        </authorList>
    </citation>
    <scope>NUCLEOTIDE SEQUENCE [LARGE SCALE GENOMIC DNA]</scope>
</reference>
<accession>S7QGN2</accession>
<keyword evidence="5" id="KW-0805">Transcription regulation</keyword>
<name>S7QGN2_MYOBR</name>
<dbReference type="PANTHER" id="PTHR13224">
    <property type="entry name" value="THYROID HORMONE RECEPTOR-ASSOCIATED PROTEIN-RELATED"/>
    <property type="match status" value="1"/>
</dbReference>
<keyword evidence="3" id="KW-0853">WD repeat</keyword>
<dbReference type="Proteomes" id="UP000052978">
    <property type="component" value="Unassembled WGS sequence"/>
</dbReference>
<evidence type="ECO:0000259" key="9">
    <source>
        <dbReference type="Pfam" id="PF20718"/>
    </source>
</evidence>
<evidence type="ECO:0000256" key="4">
    <source>
        <dbReference type="ARBA" id="ARBA00022737"/>
    </source>
</evidence>
<dbReference type="GO" id="GO:0045893">
    <property type="term" value="P:positive regulation of DNA-templated transcription"/>
    <property type="evidence" value="ECO:0007669"/>
    <property type="project" value="TreeGrafter"/>
</dbReference>
<evidence type="ECO:0000313" key="11">
    <source>
        <dbReference type="Proteomes" id="UP000052978"/>
    </source>
</evidence>
<evidence type="ECO:0000256" key="3">
    <source>
        <dbReference type="ARBA" id="ARBA00022574"/>
    </source>
</evidence>
<evidence type="ECO:0000256" key="1">
    <source>
        <dbReference type="ARBA" id="ARBA00004123"/>
    </source>
</evidence>